<dbReference type="RefSeq" id="WP_264227077.1">
    <property type="nucleotide sequence ID" value="NZ_CP107716.1"/>
</dbReference>
<evidence type="ECO:0000313" key="1">
    <source>
        <dbReference type="EMBL" id="UYQ73496.1"/>
    </source>
</evidence>
<accession>A0ABY6ISQ2</accession>
<organism evidence="1 2">
    <name type="scientific">Pelagibacterium flavum</name>
    <dbReference type="NCBI Taxonomy" id="2984530"/>
    <lineage>
        <taxon>Bacteria</taxon>
        <taxon>Pseudomonadati</taxon>
        <taxon>Pseudomonadota</taxon>
        <taxon>Alphaproteobacteria</taxon>
        <taxon>Hyphomicrobiales</taxon>
        <taxon>Devosiaceae</taxon>
        <taxon>Pelagibacterium</taxon>
    </lineage>
</organism>
<sequence>MTEERNGMPSLSQMIEEAMLSDQDDGGSAVSDIVCTSSRIPRAVLNEVAAIARSNGMSVSLLVNLLFDSYLTGQGRPGYAELAPWYSSYAMRRKG</sequence>
<dbReference type="Proteomes" id="UP001163882">
    <property type="component" value="Chromosome"/>
</dbReference>
<name>A0ABY6ISQ2_9HYPH</name>
<dbReference type="EMBL" id="CP107716">
    <property type="protein sequence ID" value="UYQ73496.1"/>
    <property type="molecule type" value="Genomic_DNA"/>
</dbReference>
<reference evidence="1" key="1">
    <citation type="submission" date="2022-10" db="EMBL/GenBank/DDBJ databases">
        <title>YIM 151497 complete genome.</title>
        <authorList>
            <person name="Chen X."/>
        </authorList>
    </citation>
    <scope>NUCLEOTIDE SEQUENCE</scope>
    <source>
        <strain evidence="1">YIM 151497</strain>
    </source>
</reference>
<proteinExistence type="predicted"/>
<protein>
    <recommendedName>
        <fullName evidence="3">CopG family transcriptional regulator</fullName>
    </recommendedName>
</protein>
<evidence type="ECO:0008006" key="3">
    <source>
        <dbReference type="Google" id="ProtNLM"/>
    </source>
</evidence>
<evidence type="ECO:0000313" key="2">
    <source>
        <dbReference type="Proteomes" id="UP001163882"/>
    </source>
</evidence>
<gene>
    <name evidence="1" type="ORF">OF122_07005</name>
</gene>
<keyword evidence="2" id="KW-1185">Reference proteome</keyword>